<dbReference type="Pfam" id="PF00270">
    <property type="entry name" value="DEAD"/>
    <property type="match status" value="1"/>
</dbReference>
<name>A0A1F5V4Q5_9BACT</name>
<organism evidence="2 3">
    <name type="scientific">Candidatus Fischerbacteria bacterium RBG_13_37_8</name>
    <dbReference type="NCBI Taxonomy" id="1817863"/>
    <lineage>
        <taxon>Bacteria</taxon>
        <taxon>Candidatus Fischeribacteriota</taxon>
    </lineage>
</organism>
<dbReference type="Proteomes" id="UP000178943">
    <property type="component" value="Unassembled WGS sequence"/>
</dbReference>
<sequence length="140" mass="15194">MLNLDEARSAPLMKGPYISLSRPFREGAKVADMVAEGLLHPLMENLIPYAHLFGHQKTAIRNIVAGKSVLISTGTGSGKTECFLYPIISHCLKLRDGNGPAGISAVIVYPMNALAEDQLARIQVLRELTMGVKQRIGLEP</sequence>
<dbReference type="STRING" id="1817863.A2Y62_15630"/>
<feature type="domain" description="DEAD/DEAH-box helicase" evidence="1">
    <location>
        <begin position="55"/>
        <end position="128"/>
    </location>
</feature>
<comment type="caution">
    <text evidence="2">The sequence shown here is derived from an EMBL/GenBank/DDBJ whole genome shotgun (WGS) entry which is preliminary data.</text>
</comment>
<proteinExistence type="predicted"/>
<dbReference type="GO" id="GO:0036297">
    <property type="term" value="P:interstrand cross-link repair"/>
    <property type="evidence" value="ECO:0007669"/>
    <property type="project" value="TreeGrafter"/>
</dbReference>
<dbReference type="InterPro" id="IPR011545">
    <property type="entry name" value="DEAD/DEAH_box_helicase_dom"/>
</dbReference>
<dbReference type="SUPFAM" id="SSF52540">
    <property type="entry name" value="P-loop containing nucleoside triphosphate hydrolases"/>
    <property type="match status" value="1"/>
</dbReference>
<dbReference type="GO" id="GO:0043138">
    <property type="term" value="F:3'-5' DNA helicase activity"/>
    <property type="evidence" value="ECO:0007669"/>
    <property type="project" value="TreeGrafter"/>
</dbReference>
<protein>
    <recommendedName>
        <fullName evidence="1">DEAD/DEAH-box helicase domain-containing protein</fullName>
    </recommendedName>
</protein>
<dbReference type="AlphaFoldDB" id="A0A1F5V4Q5"/>
<dbReference type="PANTHER" id="PTHR47957:SF3">
    <property type="entry name" value="ATP-DEPENDENT HELICASE HRQ1"/>
    <property type="match status" value="1"/>
</dbReference>
<dbReference type="PANTHER" id="PTHR47957">
    <property type="entry name" value="ATP-DEPENDENT HELICASE HRQ1"/>
    <property type="match status" value="1"/>
</dbReference>
<dbReference type="InterPro" id="IPR027417">
    <property type="entry name" value="P-loop_NTPase"/>
</dbReference>
<dbReference type="GO" id="GO:0006289">
    <property type="term" value="P:nucleotide-excision repair"/>
    <property type="evidence" value="ECO:0007669"/>
    <property type="project" value="TreeGrafter"/>
</dbReference>
<dbReference type="GO" id="GO:0003676">
    <property type="term" value="F:nucleic acid binding"/>
    <property type="evidence" value="ECO:0007669"/>
    <property type="project" value="InterPro"/>
</dbReference>
<evidence type="ECO:0000259" key="1">
    <source>
        <dbReference type="Pfam" id="PF00270"/>
    </source>
</evidence>
<dbReference type="EMBL" id="MFGW01000249">
    <property type="protein sequence ID" value="OGF58407.1"/>
    <property type="molecule type" value="Genomic_DNA"/>
</dbReference>
<reference evidence="2 3" key="1">
    <citation type="journal article" date="2016" name="Nat. Commun.">
        <title>Thousands of microbial genomes shed light on interconnected biogeochemical processes in an aquifer system.</title>
        <authorList>
            <person name="Anantharaman K."/>
            <person name="Brown C.T."/>
            <person name="Hug L.A."/>
            <person name="Sharon I."/>
            <person name="Castelle C.J."/>
            <person name="Probst A.J."/>
            <person name="Thomas B.C."/>
            <person name="Singh A."/>
            <person name="Wilkins M.J."/>
            <person name="Karaoz U."/>
            <person name="Brodie E.L."/>
            <person name="Williams K.H."/>
            <person name="Hubbard S.S."/>
            <person name="Banfield J.F."/>
        </authorList>
    </citation>
    <scope>NUCLEOTIDE SEQUENCE [LARGE SCALE GENOMIC DNA]</scope>
</reference>
<dbReference type="Gene3D" id="3.40.50.300">
    <property type="entry name" value="P-loop containing nucleotide triphosphate hydrolases"/>
    <property type="match status" value="1"/>
</dbReference>
<evidence type="ECO:0000313" key="3">
    <source>
        <dbReference type="Proteomes" id="UP000178943"/>
    </source>
</evidence>
<evidence type="ECO:0000313" key="2">
    <source>
        <dbReference type="EMBL" id="OGF58407.1"/>
    </source>
</evidence>
<gene>
    <name evidence="2" type="ORF">A2Y62_15630</name>
</gene>
<accession>A0A1F5V4Q5</accession>
<dbReference type="GO" id="GO:0005524">
    <property type="term" value="F:ATP binding"/>
    <property type="evidence" value="ECO:0007669"/>
    <property type="project" value="InterPro"/>
</dbReference>